<comment type="cofactor">
    <cofactor evidence="1">
        <name>pyridoxal 5'-phosphate</name>
        <dbReference type="ChEBI" id="CHEBI:597326"/>
    </cofactor>
</comment>
<keyword evidence="7" id="KW-1185">Reference proteome</keyword>
<dbReference type="InterPro" id="IPR004839">
    <property type="entry name" value="Aminotransferase_I/II_large"/>
</dbReference>
<protein>
    <submittedName>
        <fullName evidence="6">Transcriptional regulator, GntR family</fullName>
        <ecNumber evidence="6">2.6.1.57</ecNumber>
    </submittedName>
</protein>
<sequence length="433" mass="48086">MRNRYNMHPTLSKRTDWAARQKIGYLMQQGVDHPDCLSLAAGLVDYGSLPAGITQTALEHVFKSDKGAQAALQYGTTAGARQLRKLLVDYLAQLENSTVGELQVSDENCLITTGSQQFLDLATQAILNPGDICLVTAPTYFVYLSTLEACGVETVSVECDDQGIIPASLDETLEQLAASGDLTRVKMLYLVTYFDNPRGITLPTDRRVEVLEILAKWEARQFIYLLEDAAYRELWFDQPPPPSCYALAKNKQQVMVSHTFSKSLAPGLRTGWSIVPDALIKPITDLKSVHDFGSPHVAQILIADMLQTGAYTEHVAMLRRTYKAKADALFQGMQQELNDLDHFHVTRPDGGLYLWLTVPEDSGLDTRGDGILFDRCVGEEQVMYVAGELFYADRNHPEAHRTMRLSFGVQPEGNLQEGARRLVSAIQACIPQT</sequence>
<dbReference type="HOGENOM" id="CLU_017584_0_6_0"/>
<accession>F0SLD9</accession>
<reference evidence="7" key="1">
    <citation type="submission" date="2011-02" db="EMBL/GenBank/DDBJ databases">
        <title>The complete genome of Planctomyces brasiliensis DSM 5305.</title>
        <authorList>
            <person name="Lucas S."/>
            <person name="Copeland A."/>
            <person name="Lapidus A."/>
            <person name="Bruce D."/>
            <person name="Goodwin L."/>
            <person name="Pitluck S."/>
            <person name="Kyrpides N."/>
            <person name="Mavromatis K."/>
            <person name="Pagani I."/>
            <person name="Ivanova N."/>
            <person name="Ovchinnikova G."/>
            <person name="Lu M."/>
            <person name="Detter J.C."/>
            <person name="Han C."/>
            <person name="Land M."/>
            <person name="Hauser L."/>
            <person name="Markowitz V."/>
            <person name="Cheng J.-F."/>
            <person name="Hugenholtz P."/>
            <person name="Woyke T."/>
            <person name="Wu D."/>
            <person name="Tindall B."/>
            <person name="Pomrenke H.G."/>
            <person name="Brambilla E."/>
            <person name="Klenk H.-P."/>
            <person name="Eisen J.A."/>
        </authorList>
    </citation>
    <scope>NUCLEOTIDE SEQUENCE [LARGE SCALE GENOMIC DNA]</scope>
    <source>
        <strain evidence="7">ATCC 49424 / DSM 5305 / JCM 21570 / IAM 15109 / NBRC 103401 / IFAM 1448</strain>
    </source>
</reference>
<dbReference type="GO" id="GO:0008483">
    <property type="term" value="F:transaminase activity"/>
    <property type="evidence" value="ECO:0007669"/>
    <property type="project" value="UniProtKB-KW"/>
</dbReference>
<dbReference type="Proteomes" id="UP000006860">
    <property type="component" value="Chromosome"/>
</dbReference>
<dbReference type="InterPro" id="IPR015422">
    <property type="entry name" value="PyrdxlP-dep_Trfase_small"/>
</dbReference>
<name>F0SLD9_RUBBR</name>
<dbReference type="PANTHER" id="PTHR42790">
    <property type="entry name" value="AMINOTRANSFERASE"/>
    <property type="match status" value="1"/>
</dbReference>
<feature type="domain" description="Aminotransferase class I/classII large" evidence="5">
    <location>
        <begin position="35"/>
        <end position="421"/>
    </location>
</feature>
<evidence type="ECO:0000256" key="3">
    <source>
        <dbReference type="ARBA" id="ARBA00022679"/>
    </source>
</evidence>
<dbReference type="eggNOG" id="COG1167">
    <property type="taxonomic scope" value="Bacteria"/>
</dbReference>
<dbReference type="KEGG" id="pbs:Plabr_4473"/>
<dbReference type="Gene3D" id="3.40.640.10">
    <property type="entry name" value="Type I PLP-dependent aspartate aminotransferase-like (Major domain)"/>
    <property type="match status" value="1"/>
</dbReference>
<dbReference type="EMBL" id="CP002546">
    <property type="protein sequence ID" value="ADY62045.1"/>
    <property type="molecule type" value="Genomic_DNA"/>
</dbReference>
<proteinExistence type="predicted"/>
<evidence type="ECO:0000256" key="1">
    <source>
        <dbReference type="ARBA" id="ARBA00001933"/>
    </source>
</evidence>
<dbReference type="EC" id="2.6.1.57" evidence="6"/>
<dbReference type="GO" id="GO:1901605">
    <property type="term" value="P:alpha-amino acid metabolic process"/>
    <property type="evidence" value="ECO:0007669"/>
    <property type="project" value="TreeGrafter"/>
</dbReference>
<evidence type="ECO:0000259" key="5">
    <source>
        <dbReference type="Pfam" id="PF00155"/>
    </source>
</evidence>
<evidence type="ECO:0000313" key="6">
    <source>
        <dbReference type="EMBL" id="ADY62045.1"/>
    </source>
</evidence>
<keyword evidence="3 6" id="KW-0808">Transferase</keyword>
<evidence type="ECO:0000313" key="7">
    <source>
        <dbReference type="Proteomes" id="UP000006860"/>
    </source>
</evidence>
<dbReference type="InterPro" id="IPR050859">
    <property type="entry name" value="Class-I_PLP-dep_aminotransf"/>
</dbReference>
<evidence type="ECO:0000256" key="4">
    <source>
        <dbReference type="ARBA" id="ARBA00022898"/>
    </source>
</evidence>
<dbReference type="PANTHER" id="PTHR42790:SF19">
    <property type="entry name" value="KYNURENINE_ALPHA-AMINOADIPATE AMINOTRANSFERASE, MITOCHONDRIAL"/>
    <property type="match status" value="1"/>
</dbReference>
<dbReference type="SUPFAM" id="SSF53383">
    <property type="entry name" value="PLP-dependent transferases"/>
    <property type="match status" value="1"/>
</dbReference>
<evidence type="ECO:0000256" key="2">
    <source>
        <dbReference type="ARBA" id="ARBA00022576"/>
    </source>
</evidence>
<organism evidence="6 7">
    <name type="scientific">Rubinisphaera brasiliensis (strain ATCC 49424 / DSM 5305 / JCM 21570 / IAM 15109 / NBRC 103401 / IFAM 1448)</name>
    <name type="common">Planctomyces brasiliensis</name>
    <dbReference type="NCBI Taxonomy" id="756272"/>
    <lineage>
        <taxon>Bacteria</taxon>
        <taxon>Pseudomonadati</taxon>
        <taxon>Planctomycetota</taxon>
        <taxon>Planctomycetia</taxon>
        <taxon>Planctomycetales</taxon>
        <taxon>Planctomycetaceae</taxon>
        <taxon>Rubinisphaera</taxon>
    </lineage>
</organism>
<keyword evidence="2 6" id="KW-0032">Aminotransferase</keyword>
<dbReference type="STRING" id="756272.Plabr_4473"/>
<dbReference type="GO" id="GO:0030170">
    <property type="term" value="F:pyridoxal phosphate binding"/>
    <property type="evidence" value="ECO:0007669"/>
    <property type="project" value="InterPro"/>
</dbReference>
<dbReference type="CDD" id="cd00609">
    <property type="entry name" value="AAT_like"/>
    <property type="match status" value="1"/>
</dbReference>
<dbReference type="InterPro" id="IPR015424">
    <property type="entry name" value="PyrdxlP-dep_Trfase"/>
</dbReference>
<dbReference type="AlphaFoldDB" id="F0SLD9"/>
<dbReference type="Gene3D" id="3.90.1150.10">
    <property type="entry name" value="Aspartate Aminotransferase, domain 1"/>
    <property type="match status" value="1"/>
</dbReference>
<dbReference type="Pfam" id="PF00155">
    <property type="entry name" value="Aminotran_1_2"/>
    <property type="match status" value="1"/>
</dbReference>
<dbReference type="InterPro" id="IPR015421">
    <property type="entry name" value="PyrdxlP-dep_Trfase_major"/>
</dbReference>
<gene>
    <name evidence="6" type="ordered locus">Plabr_4473</name>
</gene>
<keyword evidence="4" id="KW-0663">Pyridoxal phosphate</keyword>